<dbReference type="AlphaFoldDB" id="A0A9X7Z404"/>
<keyword evidence="1" id="KW-0175">Coiled coil</keyword>
<accession>A0A9X7Z404</accession>
<keyword evidence="3" id="KW-1185">Reference proteome</keyword>
<reference evidence="2 3" key="1">
    <citation type="submission" date="2021-02" db="EMBL/GenBank/DDBJ databases">
        <title>Alicyclobacillus curvatus sp. nov. and Alicyclobacillus mengziensis sp. nov., two acidophilic bacteria isolated from acid mine drainage.</title>
        <authorList>
            <person name="Huang Y."/>
        </authorList>
    </citation>
    <scope>NUCLEOTIDE SEQUENCE [LARGE SCALE GENOMIC DNA]</scope>
    <source>
        <strain evidence="2 3">S30H14</strain>
    </source>
</reference>
<dbReference type="EMBL" id="CP071182">
    <property type="protein sequence ID" value="QSO45469.1"/>
    <property type="molecule type" value="Genomic_DNA"/>
</dbReference>
<dbReference type="InterPro" id="IPR009057">
    <property type="entry name" value="Homeodomain-like_sf"/>
</dbReference>
<dbReference type="InterPro" id="IPR002514">
    <property type="entry name" value="Transposase_8"/>
</dbReference>
<proteinExistence type="predicted"/>
<dbReference type="GO" id="GO:0003677">
    <property type="term" value="F:DNA binding"/>
    <property type="evidence" value="ECO:0007669"/>
    <property type="project" value="InterPro"/>
</dbReference>
<evidence type="ECO:0000313" key="3">
    <source>
        <dbReference type="Proteomes" id="UP000663505"/>
    </source>
</evidence>
<dbReference type="SUPFAM" id="SSF46689">
    <property type="entry name" value="Homeodomain-like"/>
    <property type="match status" value="1"/>
</dbReference>
<evidence type="ECO:0000313" key="2">
    <source>
        <dbReference type="EMBL" id="QSO45469.1"/>
    </source>
</evidence>
<dbReference type="KEGG" id="afx:JZ786_12880"/>
<protein>
    <submittedName>
        <fullName evidence="2">Transposase</fullName>
    </submittedName>
</protein>
<feature type="coiled-coil region" evidence="1">
    <location>
        <begin position="62"/>
        <end position="96"/>
    </location>
</feature>
<sequence length="114" mass="13218">MERRNFSAQFKQQIVRECSETGNVTLVARKHALNANMVRRWIRQFNEVVGGKTPPKTRGQVTNVAPEELKQLQEERKQLTAENEQMKKTLGEQALEISILRDLLKKANPHLRIK</sequence>
<name>A0A9X7Z404_9BACL</name>
<gene>
    <name evidence="2" type="ORF">JZ786_12880</name>
</gene>
<dbReference type="Proteomes" id="UP000663505">
    <property type="component" value="Chromosome"/>
</dbReference>
<organism evidence="2 3">
    <name type="scientific">Alicyclobacillus mengziensis</name>
    <dbReference type="NCBI Taxonomy" id="2931921"/>
    <lineage>
        <taxon>Bacteria</taxon>
        <taxon>Bacillati</taxon>
        <taxon>Bacillota</taxon>
        <taxon>Bacilli</taxon>
        <taxon>Bacillales</taxon>
        <taxon>Alicyclobacillaceae</taxon>
        <taxon>Alicyclobacillus</taxon>
    </lineage>
</organism>
<dbReference type="GO" id="GO:0006313">
    <property type="term" value="P:DNA transposition"/>
    <property type="evidence" value="ECO:0007669"/>
    <property type="project" value="InterPro"/>
</dbReference>
<dbReference type="Pfam" id="PF01527">
    <property type="entry name" value="HTH_Tnp_1"/>
    <property type="match status" value="1"/>
</dbReference>
<dbReference type="RefSeq" id="WP_206654837.1">
    <property type="nucleotide sequence ID" value="NZ_CP071182.1"/>
</dbReference>
<evidence type="ECO:0000256" key="1">
    <source>
        <dbReference type="SAM" id="Coils"/>
    </source>
</evidence>
<dbReference type="GO" id="GO:0004803">
    <property type="term" value="F:transposase activity"/>
    <property type="evidence" value="ECO:0007669"/>
    <property type="project" value="InterPro"/>
</dbReference>